<dbReference type="GO" id="GO:0005737">
    <property type="term" value="C:cytoplasm"/>
    <property type="evidence" value="ECO:0007669"/>
    <property type="project" value="UniProtKB-SubCell"/>
</dbReference>
<evidence type="ECO:0000256" key="11">
    <source>
        <dbReference type="ARBA" id="ARBA00022694"/>
    </source>
</evidence>
<evidence type="ECO:0000256" key="9">
    <source>
        <dbReference type="ARBA" id="ARBA00022679"/>
    </source>
</evidence>
<dbReference type="EMBL" id="CP058998">
    <property type="protein sequence ID" value="QLJ53277.1"/>
    <property type="molecule type" value="Genomic_DNA"/>
</dbReference>
<dbReference type="GO" id="GO:0002128">
    <property type="term" value="P:tRNA nucleoside ribose methylation"/>
    <property type="evidence" value="ECO:0007669"/>
    <property type="project" value="UniProtKB-UniRule"/>
</dbReference>
<comment type="catalytic activity">
    <reaction evidence="13 14">
        <text>cytidine(56) in tRNA + S-adenosyl-L-methionine = 2'-O-methylcytidine(56) in tRNA + S-adenosyl-L-homocysteine + H(+)</text>
        <dbReference type="Rhea" id="RHEA:42968"/>
        <dbReference type="Rhea" id="RHEA-COMP:10308"/>
        <dbReference type="Rhea" id="RHEA-COMP:10309"/>
        <dbReference type="ChEBI" id="CHEBI:15378"/>
        <dbReference type="ChEBI" id="CHEBI:57856"/>
        <dbReference type="ChEBI" id="CHEBI:59789"/>
        <dbReference type="ChEBI" id="CHEBI:74495"/>
        <dbReference type="ChEBI" id="CHEBI:82748"/>
        <dbReference type="EC" id="2.1.1.206"/>
    </reaction>
</comment>
<comment type="function">
    <text evidence="1 14">Specifically catalyzes the AdoMet-dependent 2'-O-ribose methylation of cytidine at position 56 in tRNAs.</text>
</comment>
<evidence type="ECO:0000256" key="13">
    <source>
        <dbReference type="ARBA" id="ARBA00047792"/>
    </source>
</evidence>
<dbReference type="KEGG" id="flt:Sv326_1102"/>
<dbReference type="PANTHER" id="PTHR42197">
    <property type="entry name" value="TRNA (CYTIDINE(56)-2'-O)-METHYLTRANSFERASE"/>
    <property type="match status" value="1"/>
</dbReference>
<dbReference type="EC" id="2.1.1.206" evidence="5 14"/>
<dbReference type="PANTHER" id="PTHR42197:SF1">
    <property type="entry name" value="TRNA (CYTIDINE(56)-2'-O)-METHYLTRANSFERASE"/>
    <property type="match status" value="1"/>
</dbReference>
<gene>
    <name evidence="15" type="ORF">Sv326_1102</name>
</gene>
<dbReference type="InterPro" id="IPR029028">
    <property type="entry name" value="Alpha/beta_knot_MTases"/>
</dbReference>
<keyword evidence="9 14" id="KW-0808">Transferase</keyword>
<dbReference type="HAMAP" id="MF_00077">
    <property type="entry name" value="tRNA_methyltr_aTrm56"/>
    <property type="match status" value="1"/>
</dbReference>
<evidence type="ECO:0000256" key="5">
    <source>
        <dbReference type="ARBA" id="ARBA00012624"/>
    </source>
</evidence>
<comment type="subunit">
    <text evidence="4 14">Homodimer.</text>
</comment>
<dbReference type="GO" id="GO:0106059">
    <property type="term" value="F:tRNA (cytidine(56)-2'-O)-methyltransferase activity"/>
    <property type="evidence" value="ECO:0007669"/>
    <property type="project" value="UniProtKB-EC"/>
</dbReference>
<evidence type="ECO:0000256" key="12">
    <source>
        <dbReference type="ARBA" id="ARBA00029826"/>
    </source>
</evidence>
<name>A0A7D6BAU9_FERL1</name>
<keyword evidence="7 14" id="KW-0963">Cytoplasm</keyword>
<evidence type="ECO:0000256" key="3">
    <source>
        <dbReference type="ARBA" id="ARBA00010324"/>
    </source>
</evidence>
<evidence type="ECO:0000256" key="2">
    <source>
        <dbReference type="ARBA" id="ARBA00004496"/>
    </source>
</evidence>
<dbReference type="AlphaFoldDB" id="A0A7D6BAU9"/>
<keyword evidence="8 14" id="KW-0489">Methyltransferase</keyword>
<dbReference type="PIRSF" id="PIRSF016123">
    <property type="entry name" value="UCP016123"/>
    <property type="match status" value="1"/>
</dbReference>
<dbReference type="Gene3D" id="3.40.1280.10">
    <property type="match status" value="1"/>
</dbReference>
<evidence type="ECO:0000256" key="4">
    <source>
        <dbReference type="ARBA" id="ARBA00011738"/>
    </source>
</evidence>
<keyword evidence="11 14" id="KW-0819">tRNA processing</keyword>
<sequence length="171" mass="19212">MLAVLRLGHRVGRDVRITTHICLAARAMGADKVFLSGEKDESIIKSIGGVVKRWGGKFEVEYRKDWRSVMKSWKGKTVHLTMYGEPLNDRIGVLRKEKDLLVIVGAEKVPSEVYKNADFNVSVSGQPHSEVAALAVFLDRFFEGKELEKRFPKAKLRIVPQAHGKQIDANV</sequence>
<evidence type="ECO:0000256" key="7">
    <source>
        <dbReference type="ARBA" id="ARBA00022490"/>
    </source>
</evidence>
<accession>A0A7D6BAU9</accession>
<dbReference type="InterPro" id="IPR029026">
    <property type="entry name" value="tRNA_m1G_MTases_N"/>
</dbReference>
<evidence type="ECO:0000256" key="1">
    <source>
        <dbReference type="ARBA" id="ARBA00003959"/>
    </source>
</evidence>
<comment type="similarity">
    <text evidence="3 14">Belongs to the aTrm56 family.</text>
</comment>
<dbReference type="SUPFAM" id="SSF75217">
    <property type="entry name" value="alpha/beta knot"/>
    <property type="match status" value="1"/>
</dbReference>
<dbReference type="NCBIfam" id="NF003048">
    <property type="entry name" value="PRK03958.1"/>
    <property type="match status" value="1"/>
</dbReference>
<proteinExistence type="inferred from homology"/>
<evidence type="ECO:0000256" key="6">
    <source>
        <dbReference type="ARBA" id="ARBA00013709"/>
    </source>
</evidence>
<comment type="subcellular location">
    <subcellularLocation>
        <location evidence="2 14">Cytoplasm</location>
    </subcellularLocation>
</comment>
<dbReference type="CDD" id="cd18083">
    <property type="entry name" value="aTrm56-like"/>
    <property type="match status" value="1"/>
</dbReference>
<evidence type="ECO:0000256" key="10">
    <source>
        <dbReference type="ARBA" id="ARBA00022691"/>
    </source>
</evidence>
<dbReference type="InterPro" id="IPR002845">
    <property type="entry name" value="tRNA_mtfrase_aTrm56"/>
</dbReference>
<evidence type="ECO:0000313" key="16">
    <source>
        <dbReference type="Proteomes" id="UP000510821"/>
    </source>
</evidence>
<dbReference type="Proteomes" id="UP000510821">
    <property type="component" value="Chromosome"/>
</dbReference>
<organism evidence="15 16">
    <name type="scientific">Fermentimicrarchaeum limneticum</name>
    <dbReference type="NCBI Taxonomy" id="2795018"/>
    <lineage>
        <taxon>Archaea</taxon>
        <taxon>Candidatus Micrarchaeota</taxon>
        <taxon>Candidatus Fermentimicrarchaeales</taxon>
        <taxon>Candidatus Fermentimicrarchaeaceae</taxon>
        <taxon>Candidatus Fermentimicrarchaeum</taxon>
    </lineage>
</organism>
<evidence type="ECO:0000256" key="14">
    <source>
        <dbReference type="HAMAP-Rule" id="MF_00077"/>
    </source>
</evidence>
<reference evidence="16" key="1">
    <citation type="submission" date="2020-07" db="EMBL/GenBank/DDBJ databases">
        <title>Metabolic diversity and evolutionary history of the archaeal phylum ###Micrarchaeota### uncovered from a freshwater lake metagenome.</title>
        <authorList>
            <person name="Kadnikov V.V."/>
            <person name="Savvichev A.S."/>
            <person name="Mardanov A.V."/>
            <person name="Beletsky A.V."/>
            <person name="Chupakov A.V."/>
            <person name="Kokryatskaya N.M."/>
            <person name="Pimenov N.V."/>
            <person name="Ravin N.V."/>
        </authorList>
    </citation>
    <scope>NUCLEOTIDE SEQUENCE [LARGE SCALE GENOMIC DNA]</scope>
</reference>
<keyword evidence="10 14" id="KW-0949">S-adenosyl-L-methionine</keyword>
<protein>
    <recommendedName>
        <fullName evidence="6 14">tRNA (cytidine(56)-2'-O)-methyltransferase</fullName>
        <ecNumber evidence="5 14">2.1.1.206</ecNumber>
    </recommendedName>
    <alternativeName>
        <fullName evidence="12 14">tRNA ribose 2'-O-methyltransferase aTrm56</fullName>
    </alternativeName>
</protein>
<evidence type="ECO:0000256" key="8">
    <source>
        <dbReference type="ARBA" id="ARBA00022603"/>
    </source>
</evidence>
<evidence type="ECO:0000313" key="15">
    <source>
        <dbReference type="EMBL" id="QLJ53277.1"/>
    </source>
</evidence>
<dbReference type="Pfam" id="PF01994">
    <property type="entry name" value="Trm56"/>
    <property type="match status" value="1"/>
</dbReference>
<feature type="binding site" evidence="14">
    <location>
        <position position="80"/>
    </location>
    <ligand>
        <name>S-adenosyl-L-methionine</name>
        <dbReference type="ChEBI" id="CHEBI:59789"/>
    </ligand>
</feature>
<comment type="caution">
    <text evidence="14">Lacks conserved residue(s) required for the propagation of feature annotation.</text>
</comment>
<feature type="binding site" evidence="14">
    <location>
        <begin position="105"/>
        <end position="109"/>
    </location>
    <ligand>
        <name>S-adenosyl-L-methionine</name>
        <dbReference type="ChEBI" id="CHEBI:59789"/>
    </ligand>
</feature>